<evidence type="ECO:0000256" key="4">
    <source>
        <dbReference type="SAM" id="Phobius"/>
    </source>
</evidence>
<dbReference type="InterPro" id="IPR036890">
    <property type="entry name" value="HATPase_C_sf"/>
</dbReference>
<dbReference type="Gene3D" id="3.30.565.10">
    <property type="entry name" value="Histidine kinase-like ATPase, C-terminal domain"/>
    <property type="match status" value="1"/>
</dbReference>
<dbReference type="GO" id="GO:0000155">
    <property type="term" value="F:phosphorelay sensor kinase activity"/>
    <property type="evidence" value="ECO:0007669"/>
    <property type="project" value="InterPro"/>
</dbReference>
<dbReference type="Gene3D" id="1.20.5.1930">
    <property type="match status" value="1"/>
</dbReference>
<feature type="transmembrane region" description="Helical" evidence="4">
    <location>
        <begin position="20"/>
        <end position="41"/>
    </location>
</feature>
<organism evidence="6 7">
    <name type="scientific">Burkholderia cenocepacia</name>
    <dbReference type="NCBI Taxonomy" id="95486"/>
    <lineage>
        <taxon>Bacteria</taxon>
        <taxon>Pseudomonadati</taxon>
        <taxon>Pseudomonadota</taxon>
        <taxon>Betaproteobacteria</taxon>
        <taxon>Burkholderiales</taxon>
        <taxon>Burkholderiaceae</taxon>
        <taxon>Burkholderia</taxon>
        <taxon>Burkholderia cepacia complex</taxon>
    </lineage>
</organism>
<dbReference type="EMBL" id="MUTJ01000092">
    <property type="protein sequence ID" value="ONU77739.1"/>
    <property type="molecule type" value="Genomic_DNA"/>
</dbReference>
<dbReference type="AlphaFoldDB" id="A0A1V2VVS6"/>
<dbReference type="PROSITE" id="PS50109">
    <property type="entry name" value="HIS_KIN"/>
    <property type="match status" value="1"/>
</dbReference>
<keyword evidence="4" id="KW-0812">Transmembrane</keyword>
<dbReference type="Proteomes" id="UP000188543">
    <property type="component" value="Unassembled WGS sequence"/>
</dbReference>
<keyword evidence="4" id="KW-0472">Membrane</keyword>
<dbReference type="SMART" id="SM00387">
    <property type="entry name" value="HATPase_c"/>
    <property type="match status" value="1"/>
</dbReference>
<evidence type="ECO:0000313" key="7">
    <source>
        <dbReference type="Proteomes" id="UP000188543"/>
    </source>
</evidence>
<dbReference type="SUPFAM" id="SSF55874">
    <property type="entry name" value="ATPase domain of HSP90 chaperone/DNA topoisomerase II/histidine kinase"/>
    <property type="match status" value="1"/>
</dbReference>
<dbReference type="CDD" id="cd12915">
    <property type="entry name" value="PDC2_DGC_like"/>
    <property type="match status" value="1"/>
</dbReference>
<accession>A0A1V2VVS6</accession>
<dbReference type="CDD" id="cd12914">
    <property type="entry name" value="PDC1_DGC_like"/>
    <property type="match status" value="1"/>
</dbReference>
<keyword evidence="3" id="KW-0902">Two-component regulatory system</keyword>
<dbReference type="Pfam" id="PF02518">
    <property type="entry name" value="HATPase_c"/>
    <property type="match status" value="1"/>
</dbReference>
<protein>
    <recommendedName>
        <fullName evidence="5">Histidine kinase domain-containing protein</fullName>
    </recommendedName>
</protein>
<dbReference type="InterPro" id="IPR003594">
    <property type="entry name" value="HATPase_dom"/>
</dbReference>
<dbReference type="CDD" id="cd16917">
    <property type="entry name" value="HATPase_UhpB-NarQ-NarX-like"/>
    <property type="match status" value="1"/>
</dbReference>
<dbReference type="PANTHER" id="PTHR24421">
    <property type="entry name" value="NITRATE/NITRITE SENSOR PROTEIN NARX-RELATED"/>
    <property type="match status" value="1"/>
</dbReference>
<keyword evidence="4" id="KW-1133">Transmembrane helix</keyword>
<dbReference type="InterPro" id="IPR011712">
    <property type="entry name" value="Sig_transdc_His_kin_sub3_dim/P"/>
</dbReference>
<dbReference type="PANTHER" id="PTHR24421:SF58">
    <property type="entry name" value="SIGNAL TRANSDUCTION HISTIDINE-PROTEIN KINASE_PHOSPHATASE UHPB"/>
    <property type="match status" value="1"/>
</dbReference>
<keyword evidence="1" id="KW-0808">Transferase</keyword>
<proteinExistence type="predicted"/>
<reference evidence="6 7" key="1">
    <citation type="submission" date="2016-08" db="EMBL/GenBank/DDBJ databases">
        <authorList>
            <person name="Seilhamer J.J."/>
        </authorList>
    </citation>
    <scope>NUCLEOTIDE SEQUENCE [LARGE SCALE GENOMIC DNA]</scope>
    <source>
        <strain evidence="6 7">VC14762</strain>
    </source>
</reference>
<dbReference type="InterPro" id="IPR050482">
    <property type="entry name" value="Sensor_HK_TwoCompSys"/>
</dbReference>
<comment type="caution">
    <text evidence="6">The sequence shown here is derived from an EMBL/GenBank/DDBJ whole genome shotgun (WGS) entry which is preliminary data.</text>
</comment>
<dbReference type="GO" id="GO:0016020">
    <property type="term" value="C:membrane"/>
    <property type="evidence" value="ECO:0007669"/>
    <property type="project" value="InterPro"/>
</dbReference>
<evidence type="ECO:0000313" key="6">
    <source>
        <dbReference type="EMBL" id="ONU77739.1"/>
    </source>
</evidence>
<evidence type="ECO:0000256" key="2">
    <source>
        <dbReference type="ARBA" id="ARBA00022777"/>
    </source>
</evidence>
<evidence type="ECO:0000256" key="1">
    <source>
        <dbReference type="ARBA" id="ARBA00022679"/>
    </source>
</evidence>
<name>A0A1V2VVS6_9BURK</name>
<sequence length="563" mass="60798">MIVIPLMNMQLKVSRYRAGVVIGVVWTATIAVALLLLYLGFEAYSKAKTRLADQATTYAHLIAEHDSFGFQLADLVLRDMMDDLTWEDYNGPLTPSKRREVVYQHLIHHRDRVPGIASFTIVGADGIRRMGIVNKNGTDLSQRPYFIAAKEGKDLFISNVEDGQASGKAGIHVARRFNGPDGGFGGLVVMNLAAQDVFFSFYKSITLGPSASTSLRDVSRVLIRYPSVDRQPYYGRAKPPADQVGQRIAAGEDRGIVVGVDSQDGIEKITAFERLASTGIYATVSLPIKTAMSGPTMAAVASFIAALAMMFGAYGVGSAIKKSYALAKARDDAIVAGEERQRLIRRLNTAIEDERKNIAIEIHDVLNAILIGIRLDAQGILGTMTQAQHTPVMDEVVERARSITSRANDLYANCRAIVTRLRPEVLDVLGLDEAIAEMVKTYNASHPSCTFTFSSSGDTAGIDPNIAIAAYRIAQEALSNVVKHAEAQHADVSLKLQDAELRLAIMDDGRGFSPRQEATGFGLIGMRERVAAFGGSLEVQAAPNNGGSCVIARIPLKGQAATA</sequence>
<gene>
    <name evidence="6" type="ORF">A8E72_30590</name>
</gene>
<dbReference type="GO" id="GO:0046983">
    <property type="term" value="F:protein dimerization activity"/>
    <property type="evidence" value="ECO:0007669"/>
    <property type="project" value="InterPro"/>
</dbReference>
<dbReference type="Gene3D" id="3.30.450.20">
    <property type="entry name" value="PAS domain"/>
    <property type="match status" value="2"/>
</dbReference>
<feature type="domain" description="Histidine kinase" evidence="5">
    <location>
        <begin position="472"/>
        <end position="558"/>
    </location>
</feature>
<evidence type="ECO:0000256" key="3">
    <source>
        <dbReference type="ARBA" id="ARBA00023012"/>
    </source>
</evidence>
<evidence type="ECO:0000259" key="5">
    <source>
        <dbReference type="PROSITE" id="PS50109"/>
    </source>
</evidence>
<keyword evidence="2" id="KW-0418">Kinase</keyword>
<dbReference type="InterPro" id="IPR005467">
    <property type="entry name" value="His_kinase_dom"/>
</dbReference>
<feature type="transmembrane region" description="Helical" evidence="4">
    <location>
        <begin position="297"/>
        <end position="320"/>
    </location>
</feature>
<dbReference type="Pfam" id="PF07730">
    <property type="entry name" value="HisKA_3"/>
    <property type="match status" value="1"/>
</dbReference>